<dbReference type="InterPro" id="IPR002831">
    <property type="entry name" value="Tscrpt_reg_TrmB_N"/>
</dbReference>
<dbReference type="InterPro" id="IPR036390">
    <property type="entry name" value="WH_DNA-bd_sf"/>
</dbReference>
<dbReference type="EMBL" id="CP065856">
    <property type="protein sequence ID" value="QPV63886.1"/>
    <property type="molecule type" value="Genomic_DNA"/>
</dbReference>
<dbReference type="KEGG" id="hlt:I7X12_04445"/>
<keyword evidence="3" id="KW-1185">Reference proteome</keyword>
<dbReference type="GeneID" id="96090751"/>
<protein>
    <submittedName>
        <fullName evidence="2">Helix-turn-helix transcriptional regulator</fullName>
    </submittedName>
</protein>
<reference evidence="2 3" key="1">
    <citation type="submission" date="2020-12" db="EMBL/GenBank/DDBJ databases">
        <title>Halosimplex halophilum sp. nov. and Halosimplex salinum sp. nov., two new members of the genus Halosimplex.</title>
        <authorList>
            <person name="Cui H.L."/>
        </authorList>
    </citation>
    <scope>NUCLEOTIDE SEQUENCE [LARGE SCALE GENOMIC DNA]</scope>
    <source>
        <strain evidence="2 3">YGH94</strain>
    </source>
</reference>
<organism evidence="2 3">
    <name type="scientific">Halosimplex litoreum</name>
    <dbReference type="NCBI Taxonomy" id="1198301"/>
    <lineage>
        <taxon>Archaea</taxon>
        <taxon>Methanobacteriati</taxon>
        <taxon>Methanobacteriota</taxon>
        <taxon>Stenosarchaea group</taxon>
        <taxon>Halobacteria</taxon>
        <taxon>Halobacteriales</taxon>
        <taxon>Haloarculaceae</taxon>
        <taxon>Halosimplex</taxon>
    </lineage>
</organism>
<accession>A0A7T3G071</accession>
<dbReference type="SUPFAM" id="SSF46785">
    <property type="entry name" value="Winged helix' DNA-binding domain"/>
    <property type="match status" value="1"/>
</dbReference>
<proteinExistence type="predicted"/>
<dbReference type="OrthoDB" id="174131at2157"/>
<dbReference type="Gene3D" id="1.10.10.10">
    <property type="entry name" value="Winged helix-like DNA-binding domain superfamily/Winged helix DNA-binding domain"/>
    <property type="match status" value="1"/>
</dbReference>
<sequence length="64" mass="7438">MPEHHDDSEYVDAIRDGNHATTDIADYVGVKRQSAYERLHAMEERELVEKETVGNSLYWTVDED</sequence>
<dbReference type="AlphaFoldDB" id="A0A7T3G071"/>
<dbReference type="RefSeq" id="WP_198062663.1">
    <property type="nucleotide sequence ID" value="NZ_CP065856.1"/>
</dbReference>
<name>A0A7T3G071_9EURY</name>
<evidence type="ECO:0000313" key="2">
    <source>
        <dbReference type="EMBL" id="QPV63886.1"/>
    </source>
</evidence>
<feature type="domain" description="Transcription regulator TrmB N-terminal" evidence="1">
    <location>
        <begin position="14"/>
        <end position="62"/>
    </location>
</feature>
<dbReference type="Proteomes" id="UP000595001">
    <property type="component" value="Chromosome"/>
</dbReference>
<dbReference type="InterPro" id="IPR036388">
    <property type="entry name" value="WH-like_DNA-bd_sf"/>
</dbReference>
<dbReference type="Pfam" id="PF01978">
    <property type="entry name" value="TrmB"/>
    <property type="match status" value="1"/>
</dbReference>
<evidence type="ECO:0000259" key="1">
    <source>
        <dbReference type="Pfam" id="PF01978"/>
    </source>
</evidence>
<evidence type="ECO:0000313" key="3">
    <source>
        <dbReference type="Proteomes" id="UP000595001"/>
    </source>
</evidence>
<gene>
    <name evidence="2" type="ORF">I7X12_04445</name>
</gene>